<feature type="compositionally biased region" description="Basic and acidic residues" evidence="1">
    <location>
        <begin position="110"/>
        <end position="120"/>
    </location>
</feature>
<dbReference type="Proteomes" id="UP000054481">
    <property type="component" value="Unassembled WGS sequence"/>
</dbReference>
<evidence type="ECO:0000256" key="1">
    <source>
        <dbReference type="SAM" id="MobiDB-lite"/>
    </source>
</evidence>
<dbReference type="AlphaFoldDB" id="A0A0F7ZML5"/>
<evidence type="ECO:0000313" key="3">
    <source>
        <dbReference type="EMBL" id="KJZ72210.1"/>
    </source>
</evidence>
<feature type="signal peptide" evidence="2">
    <location>
        <begin position="1"/>
        <end position="19"/>
    </location>
</feature>
<feature type="region of interest" description="Disordered" evidence="1">
    <location>
        <begin position="110"/>
        <end position="182"/>
    </location>
</feature>
<reference evidence="3 4" key="1">
    <citation type="journal article" date="2014" name="Genome Biol. Evol.">
        <title>Comparative genomics and transcriptomics analyses reveal divergent lifestyle features of nematode endoparasitic fungus Hirsutella minnesotensis.</title>
        <authorList>
            <person name="Lai Y."/>
            <person name="Liu K."/>
            <person name="Zhang X."/>
            <person name="Zhang X."/>
            <person name="Li K."/>
            <person name="Wang N."/>
            <person name="Shu C."/>
            <person name="Wu Y."/>
            <person name="Wang C."/>
            <person name="Bushley K.E."/>
            <person name="Xiang M."/>
            <person name="Liu X."/>
        </authorList>
    </citation>
    <scope>NUCLEOTIDE SEQUENCE [LARGE SCALE GENOMIC DNA]</scope>
    <source>
        <strain evidence="3 4">3608</strain>
    </source>
</reference>
<organism evidence="3 4">
    <name type="scientific">Hirsutella minnesotensis 3608</name>
    <dbReference type="NCBI Taxonomy" id="1043627"/>
    <lineage>
        <taxon>Eukaryota</taxon>
        <taxon>Fungi</taxon>
        <taxon>Dikarya</taxon>
        <taxon>Ascomycota</taxon>
        <taxon>Pezizomycotina</taxon>
        <taxon>Sordariomycetes</taxon>
        <taxon>Hypocreomycetidae</taxon>
        <taxon>Hypocreales</taxon>
        <taxon>Ophiocordycipitaceae</taxon>
        <taxon>Hirsutella</taxon>
    </lineage>
</organism>
<keyword evidence="2" id="KW-0732">Signal</keyword>
<protein>
    <submittedName>
        <fullName evidence="3">Uncharacterized protein</fullName>
    </submittedName>
</protein>
<proteinExistence type="predicted"/>
<evidence type="ECO:0000313" key="4">
    <source>
        <dbReference type="Proteomes" id="UP000054481"/>
    </source>
</evidence>
<sequence length="182" mass="20077">MKASLVTLALSCLLGSGLAAPIDELDMAPERISSKQIIETDEESRWTLEERSIAEYDGASPPAKMDPFLCAAYKFDIALDSALSKIPFIDKDQPDPRDQTICPELREMYQKQKKKEEAAKKGGRGGGIKRRSQLRGNKNSVSERTHHGHPVMKRTLQGELDGDSMTGQSTPLSDAGKWPQCC</sequence>
<keyword evidence="4" id="KW-1185">Reference proteome</keyword>
<feature type="compositionally biased region" description="Basic residues" evidence="1">
    <location>
        <begin position="121"/>
        <end position="133"/>
    </location>
</feature>
<feature type="chain" id="PRO_5002525903" evidence="2">
    <location>
        <begin position="20"/>
        <end position="182"/>
    </location>
</feature>
<gene>
    <name evidence="3" type="ORF">HIM_08352</name>
</gene>
<accession>A0A0F7ZML5</accession>
<name>A0A0F7ZML5_9HYPO</name>
<evidence type="ECO:0000256" key="2">
    <source>
        <dbReference type="SAM" id="SignalP"/>
    </source>
</evidence>
<dbReference type="EMBL" id="KQ030550">
    <property type="protein sequence ID" value="KJZ72210.1"/>
    <property type="molecule type" value="Genomic_DNA"/>
</dbReference>